<organism evidence="4">
    <name type="scientific">Alexandrium monilatum</name>
    <dbReference type="NCBI Taxonomy" id="311494"/>
    <lineage>
        <taxon>Eukaryota</taxon>
        <taxon>Sar</taxon>
        <taxon>Alveolata</taxon>
        <taxon>Dinophyceae</taxon>
        <taxon>Gonyaulacales</taxon>
        <taxon>Pyrocystaceae</taxon>
        <taxon>Alexandrium</taxon>
    </lineage>
</organism>
<dbReference type="Gene3D" id="1.25.40.20">
    <property type="entry name" value="Ankyrin repeat-containing domain"/>
    <property type="match status" value="2"/>
</dbReference>
<evidence type="ECO:0008006" key="5">
    <source>
        <dbReference type="Google" id="ProtNLM"/>
    </source>
</evidence>
<dbReference type="PROSITE" id="PS50088">
    <property type="entry name" value="ANK_REPEAT"/>
    <property type="match status" value="1"/>
</dbReference>
<evidence type="ECO:0000313" key="4">
    <source>
        <dbReference type="EMBL" id="CAE4570628.1"/>
    </source>
</evidence>
<dbReference type="InterPro" id="IPR036770">
    <property type="entry name" value="Ankyrin_rpt-contain_sf"/>
</dbReference>
<dbReference type="PANTHER" id="PTHR24171:SF9">
    <property type="entry name" value="ANKYRIN REPEAT DOMAIN-CONTAINING PROTEIN 39"/>
    <property type="match status" value="1"/>
</dbReference>
<evidence type="ECO:0000256" key="3">
    <source>
        <dbReference type="PROSITE-ProRule" id="PRU00023"/>
    </source>
</evidence>
<keyword evidence="1" id="KW-0677">Repeat</keyword>
<reference evidence="4" key="1">
    <citation type="submission" date="2021-01" db="EMBL/GenBank/DDBJ databases">
        <authorList>
            <person name="Corre E."/>
            <person name="Pelletier E."/>
            <person name="Niang G."/>
            <person name="Scheremetjew M."/>
            <person name="Finn R."/>
            <person name="Kale V."/>
            <person name="Holt S."/>
            <person name="Cochrane G."/>
            <person name="Meng A."/>
            <person name="Brown T."/>
            <person name="Cohen L."/>
        </authorList>
    </citation>
    <scope>NUCLEOTIDE SEQUENCE</scope>
    <source>
        <strain evidence="4">CCMP3105</strain>
    </source>
</reference>
<proteinExistence type="predicted"/>
<dbReference type="PANTHER" id="PTHR24171">
    <property type="entry name" value="ANKYRIN REPEAT DOMAIN-CONTAINING PROTEIN 39-RELATED"/>
    <property type="match status" value="1"/>
</dbReference>
<dbReference type="Pfam" id="PF12796">
    <property type="entry name" value="Ank_2"/>
    <property type="match status" value="1"/>
</dbReference>
<dbReference type="InterPro" id="IPR002110">
    <property type="entry name" value="Ankyrin_rpt"/>
</dbReference>
<dbReference type="PROSITE" id="PS50297">
    <property type="entry name" value="ANK_REP_REGION"/>
    <property type="match status" value="1"/>
</dbReference>
<dbReference type="SMART" id="SM00248">
    <property type="entry name" value="ANK"/>
    <property type="match status" value="2"/>
</dbReference>
<protein>
    <recommendedName>
        <fullName evidence="5">Palmitoyltransferase</fullName>
    </recommendedName>
</protein>
<name>A0A7S4V8V4_9DINO</name>
<sequence length="119" mass="13101">MLLVGGAPIDEVDVEHCTPLLWAAFGGHDEVVRLLLRFKANPDLRDESGQTPLHWAARGHAGTVALLLAHGASPDVRDADGRTPAFWAEHEERDDILEMLGGDRNARRPPQPWVVDVEL</sequence>
<evidence type="ECO:0000256" key="2">
    <source>
        <dbReference type="ARBA" id="ARBA00023043"/>
    </source>
</evidence>
<feature type="repeat" description="ANK" evidence="3">
    <location>
        <begin position="15"/>
        <end position="47"/>
    </location>
</feature>
<accession>A0A7S4V8V4</accession>
<dbReference type="SUPFAM" id="SSF48403">
    <property type="entry name" value="Ankyrin repeat"/>
    <property type="match status" value="1"/>
</dbReference>
<gene>
    <name evidence="4" type="ORF">AMON00008_LOCUS10247</name>
</gene>
<keyword evidence="2 3" id="KW-0040">ANK repeat</keyword>
<dbReference type="EMBL" id="HBNR01015621">
    <property type="protein sequence ID" value="CAE4570628.1"/>
    <property type="molecule type" value="Transcribed_RNA"/>
</dbReference>
<dbReference type="AlphaFoldDB" id="A0A7S4V8V4"/>
<evidence type="ECO:0000256" key="1">
    <source>
        <dbReference type="ARBA" id="ARBA00022737"/>
    </source>
</evidence>